<feature type="transmembrane region" description="Helical" evidence="6">
    <location>
        <begin position="86"/>
        <end position="103"/>
    </location>
</feature>
<dbReference type="PANTHER" id="PTHR23501">
    <property type="entry name" value="MAJOR FACILITATOR SUPERFAMILY"/>
    <property type="match status" value="1"/>
</dbReference>
<feature type="transmembrane region" description="Helical" evidence="6">
    <location>
        <begin position="382"/>
        <end position="404"/>
    </location>
</feature>
<feature type="transmembrane region" description="Helical" evidence="6">
    <location>
        <begin position="174"/>
        <end position="195"/>
    </location>
</feature>
<feature type="transmembrane region" description="Helical" evidence="6">
    <location>
        <begin position="15"/>
        <end position="36"/>
    </location>
</feature>
<evidence type="ECO:0000256" key="4">
    <source>
        <dbReference type="ARBA" id="ARBA00022989"/>
    </source>
</evidence>
<keyword evidence="4 6" id="KW-1133">Transmembrane helix</keyword>
<proteinExistence type="predicted"/>
<feature type="transmembrane region" description="Helical" evidence="6">
    <location>
        <begin position="482"/>
        <end position="501"/>
    </location>
</feature>
<dbReference type="InterPro" id="IPR011701">
    <property type="entry name" value="MFS"/>
</dbReference>
<dbReference type="STRING" id="218821.SAMN05421837_103998"/>
<name>A0A1H5QNR4_9PSEU</name>
<dbReference type="Gene3D" id="1.20.1250.20">
    <property type="entry name" value="MFS general substrate transporter like domains"/>
    <property type="match status" value="1"/>
</dbReference>
<dbReference type="GO" id="GO:0005886">
    <property type="term" value="C:plasma membrane"/>
    <property type="evidence" value="ECO:0007669"/>
    <property type="project" value="UniProtKB-SubCell"/>
</dbReference>
<dbReference type="AlphaFoldDB" id="A0A1H5QNR4"/>
<feature type="transmembrane region" description="Helical" evidence="6">
    <location>
        <begin position="271"/>
        <end position="295"/>
    </location>
</feature>
<dbReference type="GO" id="GO:0022857">
    <property type="term" value="F:transmembrane transporter activity"/>
    <property type="evidence" value="ECO:0007669"/>
    <property type="project" value="InterPro"/>
</dbReference>
<feature type="transmembrane region" description="Helical" evidence="6">
    <location>
        <begin position="115"/>
        <end position="136"/>
    </location>
</feature>
<accession>A0A1H5QNR4</accession>
<sequence length="517" mass="54162">MTDSVTDGRSWRSRYAVIGFSGIVVLLGALDTYVIVGMLRDIVGDLQIPVNRLERLTPVVTGYLLGYVAAMPLLGQASDRFGRKLVLQLCLAGFAAGSVLTALSDDVVTLASGRLVQGISSGALLPVTMALAADLWSKRRRATVLGGIGAAQELGSLLGPLYGVALAASNGWRTVFWVNVPLAVSAMFAVAVVLPRKKRLPGTRPKIDVLGGMLLATALGLLVAGLDNPDPRSQLLPPWGAGCLIGAAAAIAALVAWELRTKTRLIDTKGVSLRPFFATLSINFASGTALMVTLVDVDLFSQTLLNRDDAGSILLLLRFLVALPIGAITGGFIANRYGEHRVIAAGMLIAAGGYLLIANWPADVLDARYPLGLFSFPRLDALVVAGLGLGLVIAPASSVVLRVVPASQHGVASAGAVVARMTGMLIGVATLSAWGLHRFQSLTSGLATPIRPLFPSSESYDHALAEYVEEVRRAMLTEYREIFLVTTGVCVLGVLVALLLGRLTVSPPDQSGDSAPT</sequence>
<gene>
    <name evidence="8" type="ORF">SAMN05421837_103998</name>
</gene>
<evidence type="ECO:0000313" key="9">
    <source>
        <dbReference type="Proteomes" id="UP000198878"/>
    </source>
</evidence>
<evidence type="ECO:0000256" key="1">
    <source>
        <dbReference type="ARBA" id="ARBA00004429"/>
    </source>
</evidence>
<comment type="subcellular location">
    <subcellularLocation>
        <location evidence="1">Cell inner membrane</location>
        <topology evidence="1">Multi-pass membrane protein</topology>
    </subcellularLocation>
</comment>
<protein>
    <submittedName>
        <fullName evidence="8">Major Facilitator Superfamily protein</fullName>
    </submittedName>
</protein>
<dbReference type="Gene3D" id="1.20.1720.10">
    <property type="entry name" value="Multidrug resistance protein D"/>
    <property type="match status" value="1"/>
</dbReference>
<evidence type="ECO:0000256" key="6">
    <source>
        <dbReference type="SAM" id="Phobius"/>
    </source>
</evidence>
<dbReference type="PROSITE" id="PS50850">
    <property type="entry name" value="MFS"/>
    <property type="match status" value="1"/>
</dbReference>
<keyword evidence="5 6" id="KW-0472">Membrane</keyword>
<evidence type="ECO:0000256" key="3">
    <source>
        <dbReference type="ARBA" id="ARBA00022692"/>
    </source>
</evidence>
<reference evidence="9" key="1">
    <citation type="submission" date="2016-10" db="EMBL/GenBank/DDBJ databases">
        <authorList>
            <person name="Varghese N."/>
            <person name="Submissions S."/>
        </authorList>
    </citation>
    <scope>NUCLEOTIDE SEQUENCE [LARGE SCALE GENOMIC DNA]</scope>
    <source>
        <strain evidence="9">DSM 44654</strain>
    </source>
</reference>
<feature type="transmembrane region" description="Helical" evidence="6">
    <location>
        <begin position="56"/>
        <end position="74"/>
    </location>
</feature>
<keyword evidence="2" id="KW-0813">Transport</keyword>
<dbReference type="InterPro" id="IPR020846">
    <property type="entry name" value="MFS_dom"/>
</dbReference>
<dbReference type="Proteomes" id="UP000198878">
    <property type="component" value="Unassembled WGS sequence"/>
</dbReference>
<dbReference type="PANTHER" id="PTHR23501:SF191">
    <property type="entry name" value="VACUOLAR BASIC AMINO ACID TRANSPORTER 4"/>
    <property type="match status" value="1"/>
</dbReference>
<dbReference type="InterPro" id="IPR036259">
    <property type="entry name" value="MFS_trans_sf"/>
</dbReference>
<feature type="domain" description="Major facilitator superfamily (MFS) profile" evidence="7">
    <location>
        <begin position="17"/>
        <end position="505"/>
    </location>
</feature>
<feature type="transmembrane region" description="Helical" evidence="6">
    <location>
        <begin position="143"/>
        <end position="168"/>
    </location>
</feature>
<feature type="transmembrane region" description="Helical" evidence="6">
    <location>
        <begin position="207"/>
        <end position="226"/>
    </location>
</feature>
<feature type="transmembrane region" description="Helical" evidence="6">
    <location>
        <begin position="238"/>
        <end position="259"/>
    </location>
</feature>
<evidence type="ECO:0000256" key="5">
    <source>
        <dbReference type="ARBA" id="ARBA00023136"/>
    </source>
</evidence>
<keyword evidence="3 6" id="KW-0812">Transmembrane</keyword>
<evidence type="ECO:0000313" key="8">
    <source>
        <dbReference type="EMBL" id="SEF27699.1"/>
    </source>
</evidence>
<dbReference type="CDD" id="cd17321">
    <property type="entry name" value="MFS_MMR_MDR_like"/>
    <property type="match status" value="1"/>
</dbReference>
<dbReference type="OrthoDB" id="3453194at2"/>
<feature type="transmembrane region" description="Helical" evidence="6">
    <location>
        <begin position="315"/>
        <end position="335"/>
    </location>
</feature>
<evidence type="ECO:0000259" key="7">
    <source>
        <dbReference type="PROSITE" id="PS50850"/>
    </source>
</evidence>
<dbReference type="Pfam" id="PF07690">
    <property type="entry name" value="MFS_1"/>
    <property type="match status" value="1"/>
</dbReference>
<evidence type="ECO:0000256" key="2">
    <source>
        <dbReference type="ARBA" id="ARBA00022448"/>
    </source>
</evidence>
<dbReference type="SUPFAM" id="SSF103473">
    <property type="entry name" value="MFS general substrate transporter"/>
    <property type="match status" value="1"/>
</dbReference>
<dbReference type="EMBL" id="FNUJ01000003">
    <property type="protein sequence ID" value="SEF27699.1"/>
    <property type="molecule type" value="Genomic_DNA"/>
</dbReference>
<keyword evidence="9" id="KW-1185">Reference proteome</keyword>
<feature type="transmembrane region" description="Helical" evidence="6">
    <location>
        <begin position="342"/>
        <end position="362"/>
    </location>
</feature>
<organism evidence="8 9">
    <name type="scientific">Amycolatopsis pretoriensis</name>
    <dbReference type="NCBI Taxonomy" id="218821"/>
    <lineage>
        <taxon>Bacteria</taxon>
        <taxon>Bacillati</taxon>
        <taxon>Actinomycetota</taxon>
        <taxon>Actinomycetes</taxon>
        <taxon>Pseudonocardiales</taxon>
        <taxon>Pseudonocardiaceae</taxon>
        <taxon>Amycolatopsis</taxon>
    </lineage>
</organism>